<evidence type="ECO:0000259" key="11">
    <source>
        <dbReference type="Pfam" id="PF12019"/>
    </source>
</evidence>
<dbReference type="PATRIC" id="fig|401562.3.peg.2846"/>
<comment type="similarity">
    <text evidence="9">Belongs to the GSP H family.</text>
</comment>
<keyword evidence="7" id="KW-1133">Transmembrane helix</keyword>
<evidence type="ECO:0000256" key="1">
    <source>
        <dbReference type="ARBA" id="ARBA00004377"/>
    </source>
</evidence>
<dbReference type="SUPFAM" id="SSF54523">
    <property type="entry name" value="Pili subunits"/>
    <property type="match status" value="1"/>
</dbReference>
<gene>
    <name evidence="12" type="ORF">NS226_15675</name>
</gene>
<dbReference type="Pfam" id="PF07963">
    <property type="entry name" value="N_methyl"/>
    <property type="match status" value="1"/>
</dbReference>
<comment type="caution">
    <text evidence="12">The sequence shown here is derived from an EMBL/GenBank/DDBJ whole genome shotgun (WGS) entry which is preliminary data.</text>
</comment>
<dbReference type="InterPro" id="IPR045584">
    <property type="entry name" value="Pilin-like"/>
</dbReference>
<dbReference type="NCBIfam" id="TIGR02532">
    <property type="entry name" value="IV_pilin_GFxxxE"/>
    <property type="match status" value="1"/>
</dbReference>
<evidence type="ECO:0000256" key="8">
    <source>
        <dbReference type="ARBA" id="ARBA00023136"/>
    </source>
</evidence>
<keyword evidence="8" id="KW-0472">Membrane</keyword>
<evidence type="ECO:0000256" key="10">
    <source>
        <dbReference type="ARBA" id="ARBA00030775"/>
    </source>
</evidence>
<evidence type="ECO:0000256" key="4">
    <source>
        <dbReference type="ARBA" id="ARBA00022481"/>
    </source>
</evidence>
<dbReference type="OrthoDB" id="8481584at2"/>
<keyword evidence="3" id="KW-1003">Cell membrane</keyword>
<keyword evidence="6" id="KW-0812">Transmembrane</keyword>
<accession>A0A175R604</accession>
<evidence type="ECO:0000256" key="9">
    <source>
        <dbReference type="ARBA" id="ARBA00025772"/>
    </source>
</evidence>
<dbReference type="Proteomes" id="UP000078272">
    <property type="component" value="Unassembled WGS sequence"/>
</dbReference>
<name>A0A175R604_9HYPH</name>
<dbReference type="RefSeq" id="WP_058635759.1">
    <property type="nucleotide sequence ID" value="NZ_LDPZ01000034.1"/>
</dbReference>
<comment type="subcellular location">
    <subcellularLocation>
        <location evidence="1">Cell inner membrane</location>
        <topology evidence="1">Single-pass membrane protein</topology>
    </subcellularLocation>
</comment>
<dbReference type="GO" id="GO:0005886">
    <property type="term" value="C:plasma membrane"/>
    <property type="evidence" value="ECO:0007669"/>
    <property type="project" value="UniProtKB-SubCell"/>
</dbReference>
<dbReference type="GO" id="GO:0015628">
    <property type="term" value="P:protein secretion by the type II secretion system"/>
    <property type="evidence" value="ECO:0007669"/>
    <property type="project" value="InterPro"/>
</dbReference>
<evidence type="ECO:0000256" key="6">
    <source>
        <dbReference type="ARBA" id="ARBA00022692"/>
    </source>
</evidence>
<sequence length="150" mass="15924">MKTRPGEAGFTLVEMLVVLAIMALVAAGSSYALAGSRPARMVAATEDRLVADLQRTRLDAMRSGRMRSLAFDGAARLWRREGAQPFPLPDGITLQLTTAREAGRAGTGEATIAFLPDGRSTGGKVEIAGAGLRRMVEVNWLTGAVQRAAR</sequence>
<dbReference type="InterPro" id="IPR012902">
    <property type="entry name" value="N_methyl_site"/>
</dbReference>
<dbReference type="AlphaFoldDB" id="A0A175R604"/>
<proteinExistence type="inferred from homology"/>
<dbReference type="Pfam" id="PF12019">
    <property type="entry name" value="GspH"/>
    <property type="match status" value="1"/>
</dbReference>
<organism evidence="12 13">
    <name type="scientific">Aureimonas ureilytica</name>
    <dbReference type="NCBI Taxonomy" id="401562"/>
    <lineage>
        <taxon>Bacteria</taxon>
        <taxon>Pseudomonadati</taxon>
        <taxon>Pseudomonadota</taxon>
        <taxon>Alphaproteobacteria</taxon>
        <taxon>Hyphomicrobiales</taxon>
        <taxon>Aurantimonadaceae</taxon>
        <taxon>Aureimonas</taxon>
    </lineage>
</organism>
<evidence type="ECO:0000256" key="3">
    <source>
        <dbReference type="ARBA" id="ARBA00022475"/>
    </source>
</evidence>
<keyword evidence="4" id="KW-0488">Methylation</keyword>
<evidence type="ECO:0000256" key="5">
    <source>
        <dbReference type="ARBA" id="ARBA00022519"/>
    </source>
</evidence>
<dbReference type="GO" id="GO:0015627">
    <property type="term" value="C:type II protein secretion system complex"/>
    <property type="evidence" value="ECO:0007669"/>
    <property type="project" value="InterPro"/>
</dbReference>
<dbReference type="InterPro" id="IPR022346">
    <property type="entry name" value="T2SS_GspH"/>
</dbReference>
<dbReference type="STRING" id="401562.NS365_02795"/>
<keyword evidence="5" id="KW-0997">Cell inner membrane</keyword>
<protein>
    <recommendedName>
        <fullName evidence="2">Type II secretion system protein H</fullName>
    </recommendedName>
    <alternativeName>
        <fullName evidence="10">General secretion pathway protein H</fullName>
    </alternativeName>
</protein>
<dbReference type="EMBL" id="LDPZ01000034">
    <property type="protein sequence ID" value="KTQ91215.1"/>
    <property type="molecule type" value="Genomic_DNA"/>
</dbReference>
<evidence type="ECO:0000313" key="13">
    <source>
        <dbReference type="Proteomes" id="UP000078272"/>
    </source>
</evidence>
<reference evidence="12 13" key="1">
    <citation type="journal article" date="2016" name="Front. Microbiol.">
        <title>Genomic Resource of Rice Seed Associated Bacteria.</title>
        <authorList>
            <person name="Midha S."/>
            <person name="Bansal K."/>
            <person name="Sharma S."/>
            <person name="Kumar N."/>
            <person name="Patil P.P."/>
            <person name="Chaudhry V."/>
            <person name="Patil P.B."/>
        </authorList>
    </citation>
    <scope>NUCLEOTIDE SEQUENCE [LARGE SCALE GENOMIC DNA]</scope>
    <source>
        <strain evidence="12 13">NS226</strain>
    </source>
</reference>
<feature type="domain" description="General secretion pathway GspH" evidence="11">
    <location>
        <begin position="47"/>
        <end position="141"/>
    </location>
</feature>
<evidence type="ECO:0000313" key="12">
    <source>
        <dbReference type="EMBL" id="KTQ91215.1"/>
    </source>
</evidence>
<evidence type="ECO:0000256" key="2">
    <source>
        <dbReference type="ARBA" id="ARBA00021549"/>
    </source>
</evidence>
<evidence type="ECO:0000256" key="7">
    <source>
        <dbReference type="ARBA" id="ARBA00022989"/>
    </source>
</evidence>